<reference evidence="1" key="1">
    <citation type="journal article" date="2015" name="Nature">
        <title>Complex archaea that bridge the gap between prokaryotes and eukaryotes.</title>
        <authorList>
            <person name="Spang A."/>
            <person name="Saw J.H."/>
            <person name="Jorgensen S.L."/>
            <person name="Zaremba-Niedzwiedzka K."/>
            <person name="Martijn J."/>
            <person name="Lind A.E."/>
            <person name="van Eijk R."/>
            <person name="Schleper C."/>
            <person name="Guy L."/>
            <person name="Ettema T.J."/>
        </authorList>
    </citation>
    <scope>NUCLEOTIDE SEQUENCE</scope>
</reference>
<name>A0A0F9J7Q4_9ZZZZ</name>
<protein>
    <submittedName>
        <fullName evidence="1">Uncharacterized protein</fullName>
    </submittedName>
</protein>
<sequence length="119" mass="12286">MKMLTEVLGDYAAAQTATALIATPGNSNVGIRVYKVMVSSAGTNLVHLLTGAGGAIRMEIHQVAGGTTIVDSPLTPGTSGRPDGLFDIPPGVELDVTTTLSGAHSIQIWYTEVRMTGGF</sequence>
<dbReference type="AlphaFoldDB" id="A0A0F9J7Q4"/>
<gene>
    <name evidence="1" type="ORF">LCGC14_1564250</name>
</gene>
<organism evidence="1">
    <name type="scientific">marine sediment metagenome</name>
    <dbReference type="NCBI Taxonomy" id="412755"/>
    <lineage>
        <taxon>unclassified sequences</taxon>
        <taxon>metagenomes</taxon>
        <taxon>ecological metagenomes</taxon>
    </lineage>
</organism>
<dbReference type="EMBL" id="LAZR01012116">
    <property type="protein sequence ID" value="KKM39546.1"/>
    <property type="molecule type" value="Genomic_DNA"/>
</dbReference>
<evidence type="ECO:0000313" key="1">
    <source>
        <dbReference type="EMBL" id="KKM39546.1"/>
    </source>
</evidence>
<comment type="caution">
    <text evidence="1">The sequence shown here is derived from an EMBL/GenBank/DDBJ whole genome shotgun (WGS) entry which is preliminary data.</text>
</comment>
<accession>A0A0F9J7Q4</accession>
<proteinExistence type="predicted"/>